<keyword evidence="2" id="KW-1185">Reference proteome</keyword>
<sequence>MKGNALKSPMNASHMNAKRQNRVYRYSGNELPPLLLYNGLTLELRIRGDLKQRYPSQPDTVVSAVLQANSQRSSSPTTNSSVAGVSSVDSFSALPSSSLLTRHTSVDQQHESQAAEASTRSQQYQQHISLLSKPVRIQHHEMLTETICQIELEPIKPSGESYAMIRTEAK</sequence>
<proteinExistence type="predicted"/>
<protein>
    <submittedName>
        <fullName evidence="1">Uncharacterized protein</fullName>
    </submittedName>
</protein>
<dbReference type="Proteomes" id="UP000784294">
    <property type="component" value="Unassembled WGS sequence"/>
</dbReference>
<organism evidence="1 2">
    <name type="scientific">Protopolystoma xenopodis</name>
    <dbReference type="NCBI Taxonomy" id="117903"/>
    <lineage>
        <taxon>Eukaryota</taxon>
        <taxon>Metazoa</taxon>
        <taxon>Spiralia</taxon>
        <taxon>Lophotrochozoa</taxon>
        <taxon>Platyhelminthes</taxon>
        <taxon>Monogenea</taxon>
        <taxon>Polyopisthocotylea</taxon>
        <taxon>Polystomatidea</taxon>
        <taxon>Polystomatidae</taxon>
        <taxon>Protopolystoma</taxon>
    </lineage>
</organism>
<comment type="caution">
    <text evidence="1">The sequence shown here is derived from an EMBL/GenBank/DDBJ whole genome shotgun (WGS) entry which is preliminary data.</text>
</comment>
<evidence type="ECO:0000313" key="2">
    <source>
        <dbReference type="Proteomes" id="UP000784294"/>
    </source>
</evidence>
<accession>A0A448XRA4</accession>
<dbReference type="AlphaFoldDB" id="A0A448XRA4"/>
<reference evidence="1" key="1">
    <citation type="submission" date="2018-11" db="EMBL/GenBank/DDBJ databases">
        <authorList>
            <consortium name="Pathogen Informatics"/>
        </authorList>
    </citation>
    <scope>NUCLEOTIDE SEQUENCE</scope>
</reference>
<name>A0A448XRA4_9PLAT</name>
<evidence type="ECO:0000313" key="1">
    <source>
        <dbReference type="EMBL" id="VEL42990.1"/>
    </source>
</evidence>
<dbReference type="EMBL" id="CAAALY010278056">
    <property type="protein sequence ID" value="VEL42990.1"/>
    <property type="molecule type" value="Genomic_DNA"/>
</dbReference>
<gene>
    <name evidence="1" type="ORF">PXEA_LOCUS36430</name>
</gene>